<dbReference type="GO" id="GO:0016020">
    <property type="term" value="C:membrane"/>
    <property type="evidence" value="ECO:0007669"/>
    <property type="project" value="InterPro"/>
</dbReference>
<dbReference type="SUPFAM" id="SSF56935">
    <property type="entry name" value="Porins"/>
    <property type="match status" value="1"/>
</dbReference>
<proteinExistence type="predicted"/>
<dbReference type="InterPro" id="IPR023614">
    <property type="entry name" value="Porin_dom_sf"/>
</dbReference>
<dbReference type="OrthoDB" id="7326315at2"/>
<evidence type="ECO:0000256" key="1">
    <source>
        <dbReference type="SAM" id="SignalP"/>
    </source>
</evidence>
<organism evidence="3 4">
    <name type="scientific">Salinihabitans flavidus</name>
    <dbReference type="NCBI Taxonomy" id="569882"/>
    <lineage>
        <taxon>Bacteria</taxon>
        <taxon>Pseudomonadati</taxon>
        <taxon>Pseudomonadota</taxon>
        <taxon>Alphaproteobacteria</taxon>
        <taxon>Rhodobacterales</taxon>
        <taxon>Roseobacteraceae</taxon>
        <taxon>Salinihabitans</taxon>
    </lineage>
</organism>
<keyword evidence="4" id="KW-1185">Reference proteome</keyword>
<evidence type="ECO:0000313" key="3">
    <source>
        <dbReference type="EMBL" id="SEO86290.1"/>
    </source>
</evidence>
<gene>
    <name evidence="3" type="ORF">SAMN04490248_11459</name>
</gene>
<feature type="domain" description="Porin" evidence="2">
    <location>
        <begin position="7"/>
        <end position="293"/>
    </location>
</feature>
<dbReference type="InterPro" id="IPR033900">
    <property type="entry name" value="Gram_neg_porin_domain"/>
</dbReference>
<evidence type="ECO:0000259" key="2">
    <source>
        <dbReference type="Pfam" id="PF13609"/>
    </source>
</evidence>
<keyword evidence="1" id="KW-0732">Signal</keyword>
<protein>
    <submittedName>
        <fullName evidence="3">Outer membrane protein OmpU</fullName>
    </submittedName>
</protein>
<accession>A0A1H8T5J6</accession>
<feature type="signal peptide" evidence="1">
    <location>
        <begin position="1"/>
        <end position="20"/>
    </location>
</feature>
<dbReference type="AlphaFoldDB" id="A0A1H8T5J6"/>
<name>A0A1H8T5J6_9RHOB</name>
<dbReference type="Proteomes" id="UP000198893">
    <property type="component" value="Unassembled WGS sequence"/>
</dbReference>
<reference evidence="3 4" key="1">
    <citation type="submission" date="2016-10" db="EMBL/GenBank/DDBJ databases">
        <authorList>
            <person name="de Groot N.N."/>
        </authorList>
    </citation>
    <scope>NUCLEOTIDE SEQUENCE [LARGE SCALE GENOMIC DNA]</scope>
    <source>
        <strain evidence="3 4">DSM 27842</strain>
    </source>
</reference>
<dbReference type="Pfam" id="PF13609">
    <property type="entry name" value="Porin_4"/>
    <property type="match status" value="1"/>
</dbReference>
<feature type="chain" id="PRO_5011715005" evidence="1">
    <location>
        <begin position="21"/>
        <end position="308"/>
    </location>
</feature>
<dbReference type="EMBL" id="FODS01000014">
    <property type="protein sequence ID" value="SEO86290.1"/>
    <property type="molecule type" value="Genomic_DNA"/>
</dbReference>
<dbReference type="GO" id="GO:0015288">
    <property type="term" value="F:porin activity"/>
    <property type="evidence" value="ECO:0007669"/>
    <property type="project" value="InterPro"/>
</dbReference>
<sequence length="308" mass="31697">MKKVLFATTALIATAGMAAAEVSLSGYGRMGVRYDDSAAGSSTLLYNRFRLQVDVKTEADNGLTFGGRIRAQSTSMGNNMTGFAFNAPQVYAEWQGARVAIGNICGAIECMPGIYMATQSADLGLTGLGFMSLVTNTSQQGYFNWDAYSSGGASVGTSGAAQGIEISYSAGDFGAHLSHTNDIGTARTAVHGSYNFNGWTVALGYQDSEVAGEDKLVLTATGKVGDVGLRFGVADNDGVTKAMLGGQFNVGAATRIDATVTTEDSAAGGETFGVGVSHSLGGGASLEAGVVHDVNGYNHADFGVRFNF</sequence>
<dbReference type="RefSeq" id="WP_093118838.1">
    <property type="nucleotide sequence ID" value="NZ_FODS01000014.1"/>
</dbReference>
<evidence type="ECO:0000313" key="4">
    <source>
        <dbReference type="Proteomes" id="UP000198893"/>
    </source>
</evidence>
<dbReference type="STRING" id="569882.SAMN04490248_11459"/>
<dbReference type="Gene3D" id="2.40.160.10">
    <property type="entry name" value="Porin"/>
    <property type="match status" value="1"/>
</dbReference>